<dbReference type="SUPFAM" id="SSF52540">
    <property type="entry name" value="P-loop containing nucleoside triphosphate hydrolases"/>
    <property type="match status" value="1"/>
</dbReference>
<reference evidence="1" key="1">
    <citation type="submission" date="2023-03" db="EMBL/GenBank/DDBJ databases">
        <title>Massive genome expansion in bonnet fungi (Mycena s.s.) driven by repeated elements and novel gene families across ecological guilds.</title>
        <authorList>
            <consortium name="Lawrence Berkeley National Laboratory"/>
            <person name="Harder C.B."/>
            <person name="Miyauchi S."/>
            <person name="Viragh M."/>
            <person name="Kuo A."/>
            <person name="Thoen E."/>
            <person name="Andreopoulos B."/>
            <person name="Lu D."/>
            <person name="Skrede I."/>
            <person name="Drula E."/>
            <person name="Henrissat B."/>
            <person name="Morin E."/>
            <person name="Kohler A."/>
            <person name="Barry K."/>
            <person name="LaButti K."/>
            <person name="Morin E."/>
            <person name="Salamov A."/>
            <person name="Lipzen A."/>
            <person name="Mereny Z."/>
            <person name="Hegedus B."/>
            <person name="Baldrian P."/>
            <person name="Stursova M."/>
            <person name="Weitz H."/>
            <person name="Taylor A."/>
            <person name="Grigoriev I.V."/>
            <person name="Nagy L.G."/>
            <person name="Martin F."/>
            <person name="Kauserud H."/>
        </authorList>
    </citation>
    <scope>NUCLEOTIDE SEQUENCE</scope>
    <source>
        <strain evidence="1">CBHHK182m</strain>
    </source>
</reference>
<sequence length="254" mass="28302">MTSLCPPPSRIFCGREDILNKMHQFFSDTGIQHIYVLHGLGGAGKTQIALKFINKSSSRFTHIFFIDTCTIATIETGLKNIAVLKDFGNSPEDGLLWLTSKVEEWLLFFDNADDPDINLNDYIPQCNHGNIIITSRNPGMCVYAGSHSPVLDMEEEDAVALLLKSALQKATSSTEQITAEIVKVLYHLPLAVVQAGASLRKSSTMYQGISFIPVVHPKKKYRSLWNSSHIFCGQLENGILCSFWTLPMRSNLIH</sequence>
<protein>
    <submittedName>
        <fullName evidence="1">P-loop containing nucleoside triphosphate hydrolase protein</fullName>
    </submittedName>
</protein>
<dbReference type="PANTHER" id="PTHR35205">
    <property type="entry name" value="NB-ARC AND TPR DOMAIN PROTEIN"/>
    <property type="match status" value="1"/>
</dbReference>
<gene>
    <name evidence="1" type="ORF">B0H16DRAFT_792642</name>
</gene>
<dbReference type="GO" id="GO:0016787">
    <property type="term" value="F:hydrolase activity"/>
    <property type="evidence" value="ECO:0007669"/>
    <property type="project" value="UniProtKB-KW"/>
</dbReference>
<proteinExistence type="predicted"/>
<dbReference type="Proteomes" id="UP001215598">
    <property type="component" value="Unassembled WGS sequence"/>
</dbReference>
<dbReference type="InterPro" id="IPR027417">
    <property type="entry name" value="P-loop_NTPase"/>
</dbReference>
<dbReference type="PANTHER" id="PTHR35205:SF1">
    <property type="entry name" value="ZU5 DOMAIN-CONTAINING PROTEIN"/>
    <property type="match status" value="1"/>
</dbReference>
<dbReference type="Gene3D" id="3.40.50.300">
    <property type="entry name" value="P-loop containing nucleotide triphosphate hydrolases"/>
    <property type="match status" value="1"/>
</dbReference>
<organism evidence="1 2">
    <name type="scientific">Mycena metata</name>
    <dbReference type="NCBI Taxonomy" id="1033252"/>
    <lineage>
        <taxon>Eukaryota</taxon>
        <taxon>Fungi</taxon>
        <taxon>Dikarya</taxon>
        <taxon>Basidiomycota</taxon>
        <taxon>Agaricomycotina</taxon>
        <taxon>Agaricomycetes</taxon>
        <taxon>Agaricomycetidae</taxon>
        <taxon>Agaricales</taxon>
        <taxon>Marasmiineae</taxon>
        <taxon>Mycenaceae</taxon>
        <taxon>Mycena</taxon>
    </lineage>
</organism>
<evidence type="ECO:0000313" key="1">
    <source>
        <dbReference type="EMBL" id="KAJ7698526.1"/>
    </source>
</evidence>
<name>A0AAD7GPT8_9AGAR</name>
<dbReference type="AlphaFoldDB" id="A0AAD7GPT8"/>
<accession>A0AAD7GPT8</accession>
<keyword evidence="1" id="KW-0378">Hydrolase</keyword>
<comment type="caution">
    <text evidence="1">The sequence shown here is derived from an EMBL/GenBank/DDBJ whole genome shotgun (WGS) entry which is preliminary data.</text>
</comment>
<keyword evidence="2" id="KW-1185">Reference proteome</keyword>
<evidence type="ECO:0000313" key="2">
    <source>
        <dbReference type="Proteomes" id="UP001215598"/>
    </source>
</evidence>
<dbReference type="EMBL" id="JARKIB010000586">
    <property type="protein sequence ID" value="KAJ7698526.1"/>
    <property type="molecule type" value="Genomic_DNA"/>
</dbReference>